<gene>
    <name evidence="7" type="ORF">TT172_LOCUS1081</name>
</gene>
<keyword evidence="2 4" id="KW-0863">Zinc-finger</keyword>
<evidence type="ECO:0000313" key="8">
    <source>
        <dbReference type="Proteomes" id="UP000289323"/>
    </source>
</evidence>
<evidence type="ECO:0000313" key="7">
    <source>
        <dbReference type="EMBL" id="SPQ18662.1"/>
    </source>
</evidence>
<dbReference type="GO" id="GO:0005634">
    <property type="term" value="C:nucleus"/>
    <property type="evidence" value="ECO:0007669"/>
    <property type="project" value="TreeGrafter"/>
</dbReference>
<organism evidence="7 8">
    <name type="scientific">Thermothielavioides terrestris</name>
    <dbReference type="NCBI Taxonomy" id="2587410"/>
    <lineage>
        <taxon>Eukaryota</taxon>
        <taxon>Fungi</taxon>
        <taxon>Dikarya</taxon>
        <taxon>Ascomycota</taxon>
        <taxon>Pezizomycotina</taxon>
        <taxon>Sordariomycetes</taxon>
        <taxon>Sordariomycetidae</taxon>
        <taxon>Sordariales</taxon>
        <taxon>Chaetomiaceae</taxon>
        <taxon>Thermothielavioides</taxon>
    </lineage>
</organism>
<dbReference type="EMBL" id="OUUZ01000001">
    <property type="protein sequence ID" value="SPQ18662.1"/>
    <property type="molecule type" value="Genomic_DNA"/>
</dbReference>
<dbReference type="InterPro" id="IPR001876">
    <property type="entry name" value="Znf_RanBP2"/>
</dbReference>
<feature type="domain" description="WLM" evidence="6">
    <location>
        <begin position="2"/>
        <end position="199"/>
    </location>
</feature>
<dbReference type="AlphaFoldDB" id="A0A3S4AJ81"/>
<dbReference type="PROSITE" id="PS01358">
    <property type="entry name" value="ZF_RANBP2_1"/>
    <property type="match status" value="1"/>
</dbReference>
<dbReference type="Pfam" id="PF08325">
    <property type="entry name" value="WLM"/>
    <property type="match status" value="1"/>
</dbReference>
<keyword evidence="3" id="KW-0862">Zinc</keyword>
<feature type="domain" description="RanBP2-type" evidence="5">
    <location>
        <begin position="307"/>
        <end position="336"/>
    </location>
</feature>
<dbReference type="Proteomes" id="UP000289323">
    <property type="component" value="Unassembled WGS sequence"/>
</dbReference>
<dbReference type="GO" id="GO:0006281">
    <property type="term" value="P:DNA repair"/>
    <property type="evidence" value="ECO:0007669"/>
    <property type="project" value="TreeGrafter"/>
</dbReference>
<dbReference type="InterPro" id="IPR053000">
    <property type="entry name" value="WSS1-like_metalloprotease"/>
</dbReference>
<evidence type="ECO:0000259" key="6">
    <source>
        <dbReference type="PROSITE" id="PS51397"/>
    </source>
</evidence>
<reference evidence="7 8" key="1">
    <citation type="submission" date="2018-04" db="EMBL/GenBank/DDBJ databases">
        <authorList>
            <person name="Huttner S."/>
            <person name="Dainat J."/>
        </authorList>
    </citation>
    <scope>NUCLEOTIDE SEQUENCE [LARGE SCALE GENOMIC DNA]</scope>
</reference>
<evidence type="ECO:0000256" key="2">
    <source>
        <dbReference type="ARBA" id="ARBA00022771"/>
    </source>
</evidence>
<dbReference type="PANTHER" id="PTHR46622:SF1">
    <property type="entry name" value="DNA-DEPENDENT METALLOPROTEASE WSS1"/>
    <property type="match status" value="1"/>
</dbReference>
<keyword evidence="1" id="KW-0479">Metal-binding</keyword>
<dbReference type="GO" id="GO:0008270">
    <property type="term" value="F:zinc ion binding"/>
    <property type="evidence" value="ECO:0007669"/>
    <property type="project" value="UniProtKB-KW"/>
</dbReference>
<protein>
    <submittedName>
        <fullName evidence="7">840c4a3a-cc71-40ee-ac7e-b5ff8b3c333c</fullName>
    </submittedName>
</protein>
<dbReference type="PANTHER" id="PTHR46622">
    <property type="entry name" value="DNA-DEPENDENT METALLOPROTEASE WSS1"/>
    <property type="match status" value="1"/>
</dbReference>
<dbReference type="GO" id="GO:0008237">
    <property type="term" value="F:metallopeptidase activity"/>
    <property type="evidence" value="ECO:0007669"/>
    <property type="project" value="TreeGrafter"/>
</dbReference>
<evidence type="ECO:0000259" key="5">
    <source>
        <dbReference type="PROSITE" id="PS50199"/>
    </source>
</evidence>
<evidence type="ECO:0000256" key="3">
    <source>
        <dbReference type="ARBA" id="ARBA00022833"/>
    </source>
</evidence>
<evidence type="ECO:0000256" key="4">
    <source>
        <dbReference type="PROSITE-ProRule" id="PRU00322"/>
    </source>
</evidence>
<dbReference type="PROSITE" id="PS51397">
    <property type="entry name" value="WLM"/>
    <property type="match status" value="1"/>
</dbReference>
<sequence length="339" mass="38500">MSWERELNPLIHSYTHLSHFPREQEALHLLKRLASLVKPLMRARNWTVGTLAEMYPEDDPGLLGLNINKGEQILVRLRESSDRYQFRPFERLVNTMLHELTHIVFSGHDQWFHAFLDQLHEELAGLMAKGYTGEGFLGRGQRLGGRDIPYHEALRLARAEAASRRADLGFGGRMLGGVGPRPGQDLRSAILDSVERRRAGSELGCANNNRADRELQAISQTWLRNGFRTKAEEDAANEAAMAQALWELVHEEKKRKYDDLYDSPPARPNPLSYGGGGFLEDRFRGRDADFIRNAERPTPPRPVSPELRSYWACSLCTLHNPIHAATCGACGNWRSRDLR</sequence>
<name>A0A3S4AJ81_9PEZI</name>
<proteinExistence type="predicted"/>
<accession>A0A3S4AJ81</accession>
<evidence type="ECO:0000256" key="1">
    <source>
        <dbReference type="ARBA" id="ARBA00022723"/>
    </source>
</evidence>
<dbReference type="InterPro" id="IPR013536">
    <property type="entry name" value="WLM_dom"/>
</dbReference>
<dbReference type="PROSITE" id="PS50199">
    <property type="entry name" value="ZF_RANBP2_2"/>
    <property type="match status" value="1"/>
</dbReference>